<evidence type="ECO:0000256" key="2">
    <source>
        <dbReference type="SAM" id="Phobius"/>
    </source>
</evidence>
<dbReference type="KEGG" id="haj:DU500_14565"/>
<feature type="transmembrane region" description="Helical" evidence="2">
    <location>
        <begin position="150"/>
        <end position="177"/>
    </location>
</feature>
<keyword evidence="4" id="KW-1185">Reference proteome</keyword>
<dbReference type="GeneID" id="37284632"/>
<name>A0A345E5S9_9EURY</name>
<dbReference type="EMBL" id="CP031150">
    <property type="protein sequence ID" value="AXG07551.1"/>
    <property type="molecule type" value="Genomic_DNA"/>
</dbReference>
<gene>
    <name evidence="3" type="ORF">DU500_14565</name>
</gene>
<keyword evidence="2" id="KW-0472">Membrane</keyword>
<dbReference type="AlphaFoldDB" id="A0A345E5S9"/>
<evidence type="ECO:0000256" key="1">
    <source>
        <dbReference type="SAM" id="MobiDB-lite"/>
    </source>
</evidence>
<evidence type="ECO:0000313" key="3">
    <source>
        <dbReference type="EMBL" id="AXG07551.1"/>
    </source>
</evidence>
<feature type="transmembrane region" description="Helical" evidence="2">
    <location>
        <begin position="106"/>
        <end position="123"/>
    </location>
</feature>
<proteinExistence type="predicted"/>
<reference evidence="3 4" key="1">
    <citation type="submission" date="2018-07" db="EMBL/GenBank/DDBJ databases">
        <title>Genome sequences of Haloplanus sp. CBA1113.</title>
        <authorList>
            <person name="Kim Y.B."/>
            <person name="Roh S.W."/>
        </authorList>
    </citation>
    <scope>NUCLEOTIDE SEQUENCE [LARGE SCALE GENOMIC DNA]</scope>
    <source>
        <strain evidence="3 4">CBA1113</strain>
    </source>
</reference>
<protein>
    <submittedName>
        <fullName evidence="3">Uncharacterized protein</fullName>
    </submittedName>
</protein>
<keyword evidence="2" id="KW-0812">Transmembrane</keyword>
<organism evidence="3 4">
    <name type="scientific">Haloplanus rubicundus</name>
    <dbReference type="NCBI Taxonomy" id="1547898"/>
    <lineage>
        <taxon>Archaea</taxon>
        <taxon>Methanobacteriati</taxon>
        <taxon>Methanobacteriota</taxon>
        <taxon>Stenosarchaea group</taxon>
        <taxon>Halobacteria</taxon>
        <taxon>Halobacteriales</taxon>
        <taxon>Haloferacaceae</taxon>
        <taxon>Haloplanus</taxon>
    </lineage>
</organism>
<accession>A0A345E5S9</accession>
<dbReference type="Proteomes" id="UP000253273">
    <property type="component" value="Chromosome"/>
</dbReference>
<keyword evidence="2" id="KW-1133">Transmembrane helix</keyword>
<dbReference type="OrthoDB" id="222505at2157"/>
<sequence>MERDGGADGRPATPGASDGIDTESAGRADPVGSAEYDPETLCYRGERVVERTPLGAGWAAVTTHRVLAYNPTADGRRFEAVDRPNVSDVAVDAAGDKRLLGWGLRAAVYGLAGLGGGVALRAMNLGETLSMDPASTGAAPVGSVLAVTDALAAALSVLTTLLLVGGGALVVGALGLLARYLRTRRPALVVDRFGDDPVRLSVPKSDGERAARALSAALDS</sequence>
<feature type="region of interest" description="Disordered" evidence="1">
    <location>
        <begin position="1"/>
        <end position="36"/>
    </location>
</feature>
<evidence type="ECO:0000313" key="4">
    <source>
        <dbReference type="Proteomes" id="UP000253273"/>
    </source>
</evidence>
<dbReference type="RefSeq" id="WP_114586676.1">
    <property type="nucleotide sequence ID" value="NZ_CP031150.1"/>
</dbReference>